<dbReference type="InterPro" id="IPR001750">
    <property type="entry name" value="ND/Mrp_TM"/>
</dbReference>
<evidence type="ECO:0000256" key="14">
    <source>
        <dbReference type="ARBA" id="ARBA00023128"/>
    </source>
</evidence>
<keyword evidence="14 17" id="KW-0496">Mitochondrion</keyword>
<keyword evidence="6 17" id="KW-0813">Transport</keyword>
<feature type="transmembrane region" description="Helical" evidence="17">
    <location>
        <begin position="340"/>
        <end position="358"/>
    </location>
</feature>
<feature type="transmembrane region" description="Helical" evidence="17">
    <location>
        <begin position="419"/>
        <end position="440"/>
    </location>
</feature>
<feature type="transmembrane region" description="Helical" evidence="17">
    <location>
        <begin position="44"/>
        <end position="75"/>
    </location>
</feature>
<accession>A0A343A5Y4</accession>
<proteinExistence type="inferred from homology"/>
<keyword evidence="7 17" id="KW-0679">Respiratory chain</keyword>
<dbReference type="GO" id="GO:0008137">
    <property type="term" value="F:NADH dehydrogenase (ubiquinone) activity"/>
    <property type="evidence" value="ECO:0007669"/>
    <property type="project" value="UniProtKB-UniRule"/>
</dbReference>
<evidence type="ECO:0000256" key="2">
    <source>
        <dbReference type="ARBA" id="ARBA00004225"/>
    </source>
</evidence>
<feature type="transmembrane region" description="Helical" evidence="17">
    <location>
        <begin position="142"/>
        <end position="167"/>
    </location>
</feature>
<dbReference type="PRINTS" id="PR01437">
    <property type="entry name" value="NUOXDRDTASE4"/>
</dbReference>
<dbReference type="Pfam" id="PF01059">
    <property type="entry name" value="Oxidored_q5_N"/>
    <property type="match status" value="1"/>
</dbReference>
<evidence type="ECO:0000256" key="8">
    <source>
        <dbReference type="ARBA" id="ARBA00022692"/>
    </source>
</evidence>
<feature type="transmembrane region" description="Helical" evidence="17">
    <location>
        <begin position="12"/>
        <end position="38"/>
    </location>
</feature>
<dbReference type="AlphaFoldDB" id="A0A343A5Y4"/>
<dbReference type="EMBL" id="KX035179">
    <property type="protein sequence ID" value="AOY39963.1"/>
    <property type="molecule type" value="Genomic_DNA"/>
</dbReference>
<organism evidence="20">
    <name type="scientific">Xyleborus sp. BMNH 1040067</name>
    <dbReference type="NCBI Taxonomy" id="1903780"/>
    <lineage>
        <taxon>Eukaryota</taxon>
        <taxon>Metazoa</taxon>
        <taxon>Ecdysozoa</taxon>
        <taxon>Arthropoda</taxon>
        <taxon>Hexapoda</taxon>
        <taxon>Insecta</taxon>
        <taxon>Pterygota</taxon>
        <taxon>Neoptera</taxon>
        <taxon>Endopterygota</taxon>
        <taxon>Coleoptera</taxon>
        <taxon>Polyphaga</taxon>
        <taxon>Cucujiformia</taxon>
        <taxon>Curculionidae</taxon>
        <taxon>Scolytinae</taxon>
        <taxon>Xyleborus</taxon>
    </lineage>
</organism>
<evidence type="ECO:0000313" key="20">
    <source>
        <dbReference type="EMBL" id="AOY39963.1"/>
    </source>
</evidence>
<dbReference type="PANTHER" id="PTHR43507:SF20">
    <property type="entry name" value="NADH-UBIQUINONE OXIDOREDUCTASE CHAIN 4"/>
    <property type="match status" value="1"/>
</dbReference>
<keyword evidence="15 17" id="KW-0472">Membrane</keyword>
<dbReference type="PANTHER" id="PTHR43507">
    <property type="entry name" value="NADH-UBIQUINONE OXIDOREDUCTASE CHAIN 4"/>
    <property type="match status" value="1"/>
</dbReference>
<feature type="transmembrane region" description="Helical" evidence="17">
    <location>
        <begin position="298"/>
        <end position="319"/>
    </location>
</feature>
<evidence type="ECO:0000256" key="11">
    <source>
        <dbReference type="ARBA" id="ARBA00022989"/>
    </source>
</evidence>
<feature type="transmembrane region" description="Helical" evidence="17">
    <location>
        <begin position="87"/>
        <end position="104"/>
    </location>
</feature>
<evidence type="ECO:0000256" key="7">
    <source>
        <dbReference type="ARBA" id="ARBA00022660"/>
    </source>
</evidence>
<keyword evidence="9" id="KW-1278">Translocase</keyword>
<keyword evidence="12 17" id="KW-0520">NAD</keyword>
<feature type="transmembrane region" description="Helical" evidence="17">
    <location>
        <begin position="370"/>
        <end position="398"/>
    </location>
</feature>
<dbReference type="GO" id="GO:0015990">
    <property type="term" value="P:electron transport coupled proton transport"/>
    <property type="evidence" value="ECO:0007669"/>
    <property type="project" value="TreeGrafter"/>
</dbReference>
<evidence type="ECO:0000259" key="19">
    <source>
        <dbReference type="Pfam" id="PF01059"/>
    </source>
</evidence>
<feature type="transmembrane region" description="Helical" evidence="17">
    <location>
        <begin position="179"/>
        <end position="201"/>
    </location>
</feature>
<evidence type="ECO:0000256" key="17">
    <source>
        <dbReference type="RuleBase" id="RU003297"/>
    </source>
</evidence>
<evidence type="ECO:0000256" key="4">
    <source>
        <dbReference type="ARBA" id="ARBA00012944"/>
    </source>
</evidence>
<gene>
    <name evidence="20" type="primary">nad4</name>
</gene>
<comment type="catalytic activity">
    <reaction evidence="16 17">
        <text>a ubiquinone + NADH + 5 H(+)(in) = a ubiquinol + NAD(+) + 4 H(+)(out)</text>
        <dbReference type="Rhea" id="RHEA:29091"/>
        <dbReference type="Rhea" id="RHEA-COMP:9565"/>
        <dbReference type="Rhea" id="RHEA-COMP:9566"/>
        <dbReference type="ChEBI" id="CHEBI:15378"/>
        <dbReference type="ChEBI" id="CHEBI:16389"/>
        <dbReference type="ChEBI" id="CHEBI:17976"/>
        <dbReference type="ChEBI" id="CHEBI:57540"/>
        <dbReference type="ChEBI" id="CHEBI:57945"/>
        <dbReference type="EC" id="7.1.1.2"/>
    </reaction>
</comment>
<comment type="similarity">
    <text evidence="3 17">Belongs to the complex I subunit 4 family.</text>
</comment>
<comment type="function">
    <text evidence="17">Core subunit of the mitochondrial membrane respiratory chain NADH dehydrogenase (Complex I) which catalyzes electron transfer from NADH through the respiratory chain, using ubiquinone as an electron acceptor. Essential for the catalytic activity and assembly of complex I.</text>
</comment>
<dbReference type="GO" id="GO:0003954">
    <property type="term" value="F:NADH dehydrogenase activity"/>
    <property type="evidence" value="ECO:0007669"/>
    <property type="project" value="TreeGrafter"/>
</dbReference>
<comment type="subcellular location">
    <subcellularLocation>
        <location evidence="2 17">Mitochondrion membrane</location>
        <topology evidence="2 17">Multi-pass membrane protein</topology>
    </subcellularLocation>
</comment>
<protein>
    <recommendedName>
        <fullName evidence="5 17">NADH-ubiquinone oxidoreductase chain 4</fullName>
        <ecNumber evidence="4 17">7.1.1.2</ecNumber>
    </recommendedName>
</protein>
<evidence type="ECO:0000256" key="10">
    <source>
        <dbReference type="ARBA" id="ARBA00022982"/>
    </source>
</evidence>
<dbReference type="InterPro" id="IPR003918">
    <property type="entry name" value="NADH_UbQ_OxRdtase"/>
</dbReference>
<geneLocation type="mitochondrion" evidence="20"/>
<evidence type="ECO:0000256" key="1">
    <source>
        <dbReference type="ARBA" id="ARBA00003257"/>
    </source>
</evidence>
<dbReference type="GO" id="GO:0031966">
    <property type="term" value="C:mitochondrial membrane"/>
    <property type="evidence" value="ECO:0007669"/>
    <property type="project" value="UniProtKB-SubCell"/>
</dbReference>
<feature type="transmembrane region" description="Helical" evidence="17">
    <location>
        <begin position="269"/>
        <end position="292"/>
    </location>
</feature>
<feature type="transmembrane region" description="Helical" evidence="17">
    <location>
        <begin position="208"/>
        <end position="229"/>
    </location>
</feature>
<sequence>MMDLVLMLSGLVIVSFFVSFWFSSFCGLILSFMCFLKMSFGYEVLYLSCGFGIDLLSFALVGLSIWICCLMLLASGEVNKFKIYSKTFVFIVLILLLSLIITFMSLNLFVFYLFFEASLIPTLILIIGWGNQPERILAGMYLLFYTLLVSLPMMMGLFYLDLLIFSLETYFFMGLNNLFFYFCMSLVFFVKIPMFLVHLWLPKAHVEAPVSGSMILAGIMLKLGGYGLFRTMKIMFQVGVKLNLVFILISIMGAVFISLVCVRQSDMKMLIAYSSVSHMGIVLAGILTYNLWGAWGALGLMLAHGLSSSGLFCIANLLYERTHSRSMFMNKGFMNIMPSLSLWWFLFCSSNMSAPPSLNLVGEIVLINSVYLYSSYFLFFMFFLVFYSGVYSLFLYSFTQHGQFYSGLFSVSQVNMREYFLLFLHWVPLNLMFLKGEYFLCWI</sequence>
<reference evidence="20" key="1">
    <citation type="submission" date="2016-04" db="EMBL/GenBank/DDBJ databases">
        <title>Mitochondria of Scolytid beetles.</title>
        <authorList>
            <person name="Miller K."/>
            <person name="Linard B."/>
            <person name="Vogler A.P."/>
        </authorList>
    </citation>
    <scope>NUCLEOTIDE SEQUENCE</scope>
</reference>
<dbReference type="InterPro" id="IPR000260">
    <property type="entry name" value="NADH4_N"/>
</dbReference>
<keyword evidence="13 17" id="KW-0830">Ubiquinone</keyword>
<evidence type="ECO:0000256" key="12">
    <source>
        <dbReference type="ARBA" id="ARBA00023027"/>
    </source>
</evidence>
<evidence type="ECO:0000256" key="6">
    <source>
        <dbReference type="ARBA" id="ARBA00022448"/>
    </source>
</evidence>
<name>A0A343A5Y4_9CUCU</name>
<dbReference type="GO" id="GO:0048039">
    <property type="term" value="F:ubiquinone binding"/>
    <property type="evidence" value="ECO:0007669"/>
    <property type="project" value="TreeGrafter"/>
</dbReference>
<evidence type="ECO:0000256" key="3">
    <source>
        <dbReference type="ARBA" id="ARBA00009025"/>
    </source>
</evidence>
<dbReference type="Pfam" id="PF00361">
    <property type="entry name" value="Proton_antipo_M"/>
    <property type="match status" value="1"/>
</dbReference>
<keyword evidence="8 17" id="KW-0812">Transmembrane</keyword>
<feature type="domain" description="NADH:ubiquinone oxidoreductase chain 4 N-terminal" evidence="19">
    <location>
        <begin position="1"/>
        <end position="102"/>
    </location>
</feature>
<feature type="transmembrane region" description="Helical" evidence="17">
    <location>
        <begin position="110"/>
        <end position="130"/>
    </location>
</feature>
<dbReference type="EC" id="7.1.1.2" evidence="4 17"/>
<evidence type="ECO:0000256" key="13">
    <source>
        <dbReference type="ARBA" id="ARBA00023075"/>
    </source>
</evidence>
<evidence type="ECO:0000256" key="16">
    <source>
        <dbReference type="ARBA" id="ARBA00049551"/>
    </source>
</evidence>
<keyword evidence="10 17" id="KW-0249">Electron transport</keyword>
<comment type="function">
    <text evidence="1">Core subunit of the mitochondrial membrane respiratory chain NADH dehydrogenase (Complex I) that is believed to belong to the minimal assembly required for catalysis. Complex I functions in the transfer of electrons from NADH to the respiratory chain. The immediate electron acceptor for the enzyme is believed to be ubiquinone.</text>
</comment>
<evidence type="ECO:0000256" key="15">
    <source>
        <dbReference type="ARBA" id="ARBA00023136"/>
    </source>
</evidence>
<feature type="domain" description="NADH:quinone oxidoreductase/Mrp antiporter transmembrane" evidence="18">
    <location>
        <begin position="105"/>
        <end position="383"/>
    </location>
</feature>
<dbReference type="GO" id="GO:0042773">
    <property type="term" value="P:ATP synthesis coupled electron transport"/>
    <property type="evidence" value="ECO:0007669"/>
    <property type="project" value="InterPro"/>
</dbReference>
<evidence type="ECO:0000256" key="5">
    <source>
        <dbReference type="ARBA" id="ARBA00021006"/>
    </source>
</evidence>
<feature type="transmembrane region" description="Helical" evidence="17">
    <location>
        <begin position="241"/>
        <end position="262"/>
    </location>
</feature>
<evidence type="ECO:0000256" key="9">
    <source>
        <dbReference type="ARBA" id="ARBA00022967"/>
    </source>
</evidence>
<evidence type="ECO:0000259" key="18">
    <source>
        <dbReference type="Pfam" id="PF00361"/>
    </source>
</evidence>
<keyword evidence="11 17" id="KW-1133">Transmembrane helix</keyword>